<accession>Q2HG00</accession>
<organism evidence="1 2">
    <name type="scientific">Chaetomium globosum (strain ATCC 6205 / CBS 148.51 / DSM 1962 / NBRC 6347 / NRRL 1970)</name>
    <name type="common">Soil fungus</name>
    <dbReference type="NCBI Taxonomy" id="306901"/>
    <lineage>
        <taxon>Eukaryota</taxon>
        <taxon>Fungi</taxon>
        <taxon>Dikarya</taxon>
        <taxon>Ascomycota</taxon>
        <taxon>Pezizomycotina</taxon>
        <taxon>Sordariomycetes</taxon>
        <taxon>Sordariomycetidae</taxon>
        <taxon>Sordariales</taxon>
        <taxon>Chaetomiaceae</taxon>
        <taxon>Chaetomium</taxon>
    </lineage>
</organism>
<dbReference type="EMBL" id="CH408029">
    <property type="protein sequence ID" value="EAQ92619.1"/>
    <property type="molecule type" value="Genomic_DNA"/>
</dbReference>
<proteinExistence type="predicted"/>
<protein>
    <submittedName>
        <fullName evidence="1">Uncharacterized protein</fullName>
    </submittedName>
</protein>
<evidence type="ECO:0000313" key="2">
    <source>
        <dbReference type="Proteomes" id="UP000001056"/>
    </source>
</evidence>
<dbReference type="InParanoid" id="Q2HG00"/>
<dbReference type="AlphaFoldDB" id="Q2HG00"/>
<reference evidence="2" key="1">
    <citation type="journal article" date="2015" name="Genome Announc.">
        <title>Draft genome sequence of the cellulolytic fungus Chaetomium globosum.</title>
        <authorList>
            <person name="Cuomo C.A."/>
            <person name="Untereiner W.A."/>
            <person name="Ma L.-J."/>
            <person name="Grabherr M."/>
            <person name="Birren B.W."/>
        </authorList>
    </citation>
    <scope>NUCLEOTIDE SEQUENCE [LARGE SCALE GENOMIC DNA]</scope>
    <source>
        <strain evidence="2">ATCC 6205 / CBS 148.51 / DSM 1962 / NBRC 6347 / NRRL 1970</strain>
    </source>
</reference>
<dbReference type="OrthoDB" id="5244771at2759"/>
<dbReference type="HOGENOM" id="CLU_1786614_0_0_1"/>
<sequence length="145" mass="16228">MPCGEGVRPGGIYYDKGTLRVSNDTDLESNYLIATTNVTEWIRRSSRDDRFMPQWSFSFDSCGDDVLTRGHLMFNIATEEVITYEPGEIHRVMDVPGCPELGAIIQLRDNATASQCPLGEVVEAAEDVLRPGHSRCIQQHSEPRI</sequence>
<dbReference type="GeneID" id="4388084"/>
<keyword evidence="2" id="KW-1185">Reference proteome</keyword>
<evidence type="ECO:0000313" key="1">
    <source>
        <dbReference type="EMBL" id="EAQ92619.1"/>
    </source>
</evidence>
<dbReference type="RefSeq" id="XP_001220075.1">
    <property type="nucleotide sequence ID" value="XM_001220074.1"/>
</dbReference>
<name>Q2HG00_CHAGB</name>
<gene>
    <name evidence="1" type="ORF">CHGG_00854</name>
</gene>
<dbReference type="Proteomes" id="UP000001056">
    <property type="component" value="Unassembled WGS sequence"/>
</dbReference>
<dbReference type="VEuPathDB" id="FungiDB:CHGG_00854"/>